<comment type="caution">
    <text evidence="7">The sequence shown here is derived from an EMBL/GenBank/DDBJ whole genome shotgun (WGS) entry which is preliminary data.</text>
</comment>
<keyword evidence="5" id="KW-0777">Teichoic acid biosynthesis</keyword>
<keyword evidence="8" id="KW-1185">Reference proteome</keyword>
<dbReference type="EMBL" id="JBHTOJ010000047">
    <property type="protein sequence ID" value="MFD1421861.1"/>
    <property type="molecule type" value="Genomic_DNA"/>
</dbReference>
<evidence type="ECO:0000256" key="4">
    <source>
        <dbReference type="ARBA" id="ARBA00022679"/>
    </source>
</evidence>
<evidence type="ECO:0000313" key="7">
    <source>
        <dbReference type="EMBL" id="MFD1421861.1"/>
    </source>
</evidence>
<accession>A0ABW4C3P0</accession>
<dbReference type="InterPro" id="IPR051612">
    <property type="entry name" value="Teichoic_Acid_Biosynth"/>
</dbReference>
<dbReference type="Gene3D" id="3.40.50.12580">
    <property type="match status" value="1"/>
</dbReference>
<comment type="similarity">
    <text evidence="2">Belongs to the CDP-glycerol glycerophosphotransferase family.</text>
</comment>
<dbReference type="InterPro" id="IPR043148">
    <property type="entry name" value="TagF_C"/>
</dbReference>
<evidence type="ECO:0000256" key="3">
    <source>
        <dbReference type="ARBA" id="ARBA00022475"/>
    </source>
</evidence>
<comment type="subcellular location">
    <subcellularLocation>
        <location evidence="1">Cell membrane</location>
        <topology evidence="1">Peripheral membrane protein</topology>
    </subcellularLocation>
</comment>
<proteinExistence type="inferred from homology"/>
<keyword evidence="6" id="KW-0472">Membrane</keyword>
<reference evidence="8" key="1">
    <citation type="journal article" date="2019" name="Int. J. Syst. Evol. Microbiol.">
        <title>The Global Catalogue of Microorganisms (GCM) 10K type strain sequencing project: providing services to taxonomists for standard genome sequencing and annotation.</title>
        <authorList>
            <consortium name="The Broad Institute Genomics Platform"/>
            <consortium name="The Broad Institute Genome Sequencing Center for Infectious Disease"/>
            <person name="Wu L."/>
            <person name="Ma J."/>
        </authorList>
    </citation>
    <scope>NUCLEOTIDE SEQUENCE [LARGE SCALE GENOMIC DNA]</scope>
    <source>
        <strain evidence="8">CCM 8931</strain>
    </source>
</reference>
<dbReference type="InterPro" id="IPR007554">
    <property type="entry name" value="Glycerophosphate_synth"/>
</dbReference>
<organism evidence="7 8">
    <name type="scientific">Lactiplantibacillus songbeiensis</name>
    <dbReference type="NCBI Taxonomy" id="2559920"/>
    <lineage>
        <taxon>Bacteria</taxon>
        <taxon>Bacillati</taxon>
        <taxon>Bacillota</taxon>
        <taxon>Bacilli</taxon>
        <taxon>Lactobacillales</taxon>
        <taxon>Lactobacillaceae</taxon>
        <taxon>Lactiplantibacillus</taxon>
    </lineage>
</organism>
<dbReference type="PANTHER" id="PTHR37316">
    <property type="entry name" value="TEICHOIC ACID GLYCEROL-PHOSPHATE PRIMASE"/>
    <property type="match status" value="1"/>
</dbReference>
<sequence length="376" mass="43777">MNLKQCIKPLLTLVIRFLGLLPIQNKILFSAFSARVYGDNPKYIAEEVLSHKLKVKCIFVVRNPENTHVPNGIKLVKYNSFRYLYELATSKVWVDNTRKQDFVVKRKNQIYIQTWHGSIAFKKIEKDIESYLSKTYLHTAQNDSKMIDFLLVNCKFAQVVYQSAFWNPQKIVVTGSPRLDQLVRKNPLLANSALDRLGLDSTKKYILYAPTFRDNGDTQVYNIDFQKIVKAAEVRFGGKWQVVLKLHPNIEKEKVVVSDSVIDASKYPDIMELYALCSILITDYSSTMFDFALTGKPVFLYVPDLEEYLLNRPTYFKMDELPFSSNKDLQGLSLNIKNFDDQRYKQLIKQFYKKLNILEDGFASNRVVDIMRKYIF</sequence>
<dbReference type="PANTHER" id="PTHR37316:SF3">
    <property type="entry name" value="TEICHOIC ACID GLYCEROL-PHOSPHATE TRANSFERASE"/>
    <property type="match status" value="1"/>
</dbReference>
<gene>
    <name evidence="7" type="ORF">ACFQ5L_13020</name>
</gene>
<evidence type="ECO:0000256" key="5">
    <source>
        <dbReference type="ARBA" id="ARBA00022944"/>
    </source>
</evidence>
<dbReference type="Proteomes" id="UP001597188">
    <property type="component" value="Unassembled WGS sequence"/>
</dbReference>
<evidence type="ECO:0000256" key="1">
    <source>
        <dbReference type="ARBA" id="ARBA00004202"/>
    </source>
</evidence>
<keyword evidence="3" id="KW-1003">Cell membrane</keyword>
<dbReference type="Pfam" id="PF04464">
    <property type="entry name" value="Glyphos_transf"/>
    <property type="match status" value="1"/>
</dbReference>
<keyword evidence="4" id="KW-0808">Transferase</keyword>
<dbReference type="RefSeq" id="WP_137634559.1">
    <property type="nucleotide sequence ID" value="NZ_BJDL01000011.1"/>
</dbReference>
<name>A0ABW4C3P0_9LACO</name>
<dbReference type="InterPro" id="IPR043149">
    <property type="entry name" value="TagF_N"/>
</dbReference>
<protein>
    <submittedName>
        <fullName evidence="7">CDP-glycerol glycerophosphotransferase family protein</fullName>
    </submittedName>
</protein>
<evidence type="ECO:0000256" key="2">
    <source>
        <dbReference type="ARBA" id="ARBA00010488"/>
    </source>
</evidence>
<dbReference type="Gene3D" id="3.40.50.11820">
    <property type="match status" value="1"/>
</dbReference>
<dbReference type="SUPFAM" id="SSF53756">
    <property type="entry name" value="UDP-Glycosyltransferase/glycogen phosphorylase"/>
    <property type="match status" value="1"/>
</dbReference>
<evidence type="ECO:0000313" key="8">
    <source>
        <dbReference type="Proteomes" id="UP001597188"/>
    </source>
</evidence>
<evidence type="ECO:0000256" key="6">
    <source>
        <dbReference type="ARBA" id="ARBA00023136"/>
    </source>
</evidence>